<comment type="caution">
    <text evidence="2">The sequence shown here is derived from an EMBL/GenBank/DDBJ whole genome shotgun (WGS) entry which is preliminary data.</text>
</comment>
<dbReference type="RefSeq" id="WP_380795238.1">
    <property type="nucleotide sequence ID" value="NZ_JBHTKR010000019.1"/>
</dbReference>
<evidence type="ECO:0000313" key="2">
    <source>
        <dbReference type="EMBL" id="MFD1196727.1"/>
    </source>
</evidence>
<evidence type="ECO:0000259" key="1">
    <source>
        <dbReference type="Pfam" id="PF13609"/>
    </source>
</evidence>
<name>A0ABW3TJE0_9RHOB</name>
<evidence type="ECO:0000313" key="3">
    <source>
        <dbReference type="Proteomes" id="UP001597151"/>
    </source>
</evidence>
<feature type="non-terminal residue" evidence="2">
    <location>
        <position position="1"/>
    </location>
</feature>
<accession>A0ABW3TJE0</accession>
<proteinExistence type="predicted"/>
<dbReference type="InterPro" id="IPR033900">
    <property type="entry name" value="Gram_neg_porin_domain"/>
</dbReference>
<protein>
    <submittedName>
        <fullName evidence="2">Porin</fullName>
    </submittedName>
</protein>
<dbReference type="Pfam" id="PF13609">
    <property type="entry name" value="Porin_4"/>
    <property type="match status" value="1"/>
</dbReference>
<dbReference type="Gene3D" id="2.40.160.10">
    <property type="entry name" value="Porin"/>
    <property type="match status" value="1"/>
</dbReference>
<dbReference type="SUPFAM" id="SSF56935">
    <property type="entry name" value="Porins"/>
    <property type="match status" value="1"/>
</dbReference>
<organism evidence="2 3">
    <name type="scientific">Seohaeicola saemankumensis</name>
    <dbReference type="NCBI Taxonomy" id="481181"/>
    <lineage>
        <taxon>Bacteria</taxon>
        <taxon>Pseudomonadati</taxon>
        <taxon>Pseudomonadota</taxon>
        <taxon>Alphaproteobacteria</taxon>
        <taxon>Rhodobacterales</taxon>
        <taxon>Roseobacteraceae</taxon>
        <taxon>Seohaeicola</taxon>
    </lineage>
</organism>
<dbReference type="InterPro" id="IPR023614">
    <property type="entry name" value="Porin_dom_sf"/>
</dbReference>
<sequence>LLIATTALVATAGVAVADVKISGYARFGAVYNDNGVNPDDVNTASRLRIQMDLTTETDGGLTLGARQRFQTEENAANAGGNQARFYATAGGLTIAVGNILGVIEAAPNLYLPTKSAGMGLEGNGFASLAANTYANGGAFGWTAYQSAGAGAQDGVEVLYSMNGIGLHAHSTDTSYGLGANYKFADYTVAVAYEEWNEGARDGDSILFASLGGSFGAFDAALSYADTEYGAVDSEKVSLRAGYKANDALYVYGFVADEDTVDTAYGLGASYGLGGGASVEGGWTSNQNGDNIVSAGIFFSF</sequence>
<reference evidence="3" key="1">
    <citation type="journal article" date="2019" name="Int. J. Syst. Evol. Microbiol.">
        <title>The Global Catalogue of Microorganisms (GCM) 10K type strain sequencing project: providing services to taxonomists for standard genome sequencing and annotation.</title>
        <authorList>
            <consortium name="The Broad Institute Genomics Platform"/>
            <consortium name="The Broad Institute Genome Sequencing Center for Infectious Disease"/>
            <person name="Wu L."/>
            <person name="Ma J."/>
        </authorList>
    </citation>
    <scope>NUCLEOTIDE SEQUENCE [LARGE SCALE GENOMIC DNA]</scope>
    <source>
        <strain evidence="3">CCUG 55328</strain>
    </source>
</reference>
<feature type="domain" description="Porin" evidence="1">
    <location>
        <begin position="4"/>
        <end position="289"/>
    </location>
</feature>
<gene>
    <name evidence="2" type="ORF">ACFQ3C_18880</name>
</gene>
<dbReference type="Proteomes" id="UP001597151">
    <property type="component" value="Unassembled WGS sequence"/>
</dbReference>
<dbReference type="EMBL" id="JBHTKR010000019">
    <property type="protein sequence ID" value="MFD1196727.1"/>
    <property type="molecule type" value="Genomic_DNA"/>
</dbReference>
<keyword evidence="3" id="KW-1185">Reference proteome</keyword>